<dbReference type="Gene3D" id="3.40.800.10">
    <property type="entry name" value="Ureohydrolase domain"/>
    <property type="match status" value="1"/>
</dbReference>
<dbReference type="GO" id="GO:0019557">
    <property type="term" value="P:L-histidine catabolic process to glutamate and formate"/>
    <property type="evidence" value="ECO:0007669"/>
    <property type="project" value="UniProtKB-UniPathway"/>
</dbReference>
<dbReference type="Proteomes" id="UP000462152">
    <property type="component" value="Unassembled WGS sequence"/>
</dbReference>
<keyword evidence="9" id="KW-1185">Reference proteome</keyword>
<comment type="catalytic activity">
    <reaction evidence="5">
        <text>N-formimidoyl-L-glutamate + H2O = formamide + L-glutamate</text>
        <dbReference type="Rhea" id="RHEA:22492"/>
        <dbReference type="ChEBI" id="CHEBI:15377"/>
        <dbReference type="ChEBI" id="CHEBI:16397"/>
        <dbReference type="ChEBI" id="CHEBI:29985"/>
        <dbReference type="ChEBI" id="CHEBI:58928"/>
        <dbReference type="EC" id="3.5.3.8"/>
    </reaction>
</comment>
<dbReference type="InterPro" id="IPR006035">
    <property type="entry name" value="Ureohydrolase"/>
</dbReference>
<evidence type="ECO:0000256" key="6">
    <source>
        <dbReference type="NCBIfam" id="TIGR01227"/>
    </source>
</evidence>
<organism evidence="8 9">
    <name type="scientific">Rothia koreensis</name>
    <dbReference type="NCBI Taxonomy" id="592378"/>
    <lineage>
        <taxon>Bacteria</taxon>
        <taxon>Bacillati</taxon>
        <taxon>Actinomycetota</taxon>
        <taxon>Actinomycetes</taxon>
        <taxon>Micrococcales</taxon>
        <taxon>Micrococcaceae</taxon>
        <taxon>Rothia</taxon>
    </lineage>
</organism>
<protein>
    <recommendedName>
        <fullName evidence="5 6">Formimidoylglutamase</fullName>
        <ecNumber evidence="5 6">3.5.3.8</ecNumber>
    </recommendedName>
    <alternativeName>
        <fullName evidence="5">Formiminoglutamase</fullName>
    </alternativeName>
    <alternativeName>
        <fullName evidence="5">Formiminoglutamate hydrolase</fullName>
    </alternativeName>
</protein>
<proteinExistence type="inferred from homology"/>
<dbReference type="GO" id="GO:0050415">
    <property type="term" value="F:formimidoylglutamase activity"/>
    <property type="evidence" value="ECO:0007669"/>
    <property type="project" value="UniProtKB-UniRule"/>
</dbReference>
<evidence type="ECO:0000256" key="1">
    <source>
        <dbReference type="ARBA" id="ARBA00022723"/>
    </source>
</evidence>
<reference evidence="8 9" key="1">
    <citation type="submission" date="2019-12" db="EMBL/GenBank/DDBJ databases">
        <authorList>
            <person name="Li J."/>
            <person name="Shi Y."/>
            <person name="Xu G."/>
            <person name="Xiao D."/>
            <person name="Ran X."/>
        </authorList>
    </citation>
    <scope>NUCLEOTIDE SEQUENCE [LARGE SCALE GENOMIC DNA]</scope>
    <source>
        <strain evidence="8 9">JCM 15915</strain>
    </source>
</reference>
<gene>
    <name evidence="5 8" type="primary">hutG</name>
    <name evidence="8" type="ORF">GMA10_09780</name>
</gene>
<comment type="pathway">
    <text evidence="5">Amino-acid degradation; L-histidine degradation into L-glutamate; L-glutamate from N-formimidoyl-L-glutamate (hydrolase route): step 1/1.</text>
</comment>
<evidence type="ECO:0000256" key="7">
    <source>
        <dbReference type="PROSITE-ProRule" id="PRU00742"/>
    </source>
</evidence>
<keyword evidence="1" id="KW-0479">Metal-binding</keyword>
<dbReference type="RefSeq" id="WP_129315242.1">
    <property type="nucleotide sequence ID" value="NZ_NOIQ01000005.1"/>
</dbReference>
<accession>A0A7K1LK41</accession>
<keyword evidence="3 5" id="KW-0369">Histidine metabolism</keyword>
<evidence type="ECO:0000256" key="4">
    <source>
        <dbReference type="ARBA" id="ARBA00023211"/>
    </source>
</evidence>
<comment type="caution">
    <text evidence="5">Lacks conserved residue(s) required for the propagation of feature annotation.</text>
</comment>
<dbReference type="GO" id="GO:0008783">
    <property type="term" value="F:agmatinase activity"/>
    <property type="evidence" value="ECO:0007669"/>
    <property type="project" value="TreeGrafter"/>
</dbReference>
<dbReference type="InterPro" id="IPR005923">
    <property type="entry name" value="HutG"/>
</dbReference>
<dbReference type="AlphaFoldDB" id="A0A7K1LK41"/>
<dbReference type="GO" id="GO:0030145">
    <property type="term" value="F:manganese ion binding"/>
    <property type="evidence" value="ECO:0007669"/>
    <property type="project" value="UniProtKB-UniRule"/>
</dbReference>
<dbReference type="PANTHER" id="PTHR11358">
    <property type="entry name" value="ARGINASE/AGMATINASE"/>
    <property type="match status" value="1"/>
</dbReference>
<evidence type="ECO:0000313" key="8">
    <source>
        <dbReference type="EMBL" id="MUN55495.1"/>
    </source>
</evidence>
<dbReference type="NCBIfam" id="TIGR01227">
    <property type="entry name" value="hutG"/>
    <property type="match status" value="1"/>
</dbReference>
<evidence type="ECO:0000256" key="2">
    <source>
        <dbReference type="ARBA" id="ARBA00022801"/>
    </source>
</evidence>
<dbReference type="OrthoDB" id="9789727at2"/>
<keyword evidence="4" id="KW-0464">Manganese</keyword>
<dbReference type="InterPro" id="IPR023696">
    <property type="entry name" value="Ureohydrolase_dom_sf"/>
</dbReference>
<evidence type="ECO:0000256" key="5">
    <source>
        <dbReference type="HAMAP-Rule" id="MF_00737"/>
    </source>
</evidence>
<dbReference type="Pfam" id="PF00491">
    <property type="entry name" value="Arginase"/>
    <property type="match status" value="1"/>
</dbReference>
<dbReference type="GO" id="GO:0033389">
    <property type="term" value="P:putrescine biosynthetic process from arginine, via agmatine"/>
    <property type="evidence" value="ECO:0007669"/>
    <property type="project" value="TreeGrafter"/>
</dbReference>
<sequence>METTPWMGRDEGPGAIHTRWHHMVYAGRVQKEDDPKGLAIFGFESHEGTIRNQGRPGAAKGPFQIRHALAELAFHGGQIVHDRGNVAVDGHDMEKAQADAADKLAEIIPEHRMTVVLGGGHETTYAAYSGLAASGELNGVKKWGMISFDSHFAVRNTPQPTAVTAVRQVITDEKKAGRDFSCSVVGVSEVSNTRAQFEHARDLELSYLKDEECAECRIQDVLEFVDRQLADLDLVYLSVDMDVLPGYQAPGVSSPSSLGVPMIVLLEAVKRIAQSGKLAIMDVVGAIPEFDLDHRTARAAARLIDQATLTAFGRPAADAADTPEHRELLAERQRALHSQGLS</sequence>
<comment type="similarity">
    <text evidence="5 7">Belongs to the arginase family.</text>
</comment>
<dbReference type="GO" id="GO:0019556">
    <property type="term" value="P:L-histidine catabolic process to glutamate and formamide"/>
    <property type="evidence" value="ECO:0007669"/>
    <property type="project" value="UniProtKB-UniRule"/>
</dbReference>
<name>A0A7K1LK41_9MICC</name>
<dbReference type="EC" id="3.5.3.8" evidence="5 6"/>
<dbReference type="PROSITE" id="PS51409">
    <property type="entry name" value="ARGINASE_2"/>
    <property type="match status" value="1"/>
</dbReference>
<dbReference type="SUPFAM" id="SSF52768">
    <property type="entry name" value="Arginase/deacetylase"/>
    <property type="match status" value="1"/>
</dbReference>
<comment type="cofactor">
    <cofactor evidence="5">
        <name>Mn(2+)</name>
        <dbReference type="ChEBI" id="CHEBI:29035"/>
    </cofactor>
    <text evidence="5">Binds 2 manganese ions per subunit.</text>
</comment>
<evidence type="ECO:0000313" key="9">
    <source>
        <dbReference type="Proteomes" id="UP000462152"/>
    </source>
</evidence>
<evidence type="ECO:0000256" key="3">
    <source>
        <dbReference type="ARBA" id="ARBA00022808"/>
    </source>
</evidence>
<comment type="caution">
    <text evidence="8">The sequence shown here is derived from an EMBL/GenBank/DDBJ whole genome shotgun (WGS) entry which is preliminary data.</text>
</comment>
<comment type="function">
    <text evidence="5">Catalyzes the conversion of N-formimidoyl-L-glutamate to L-glutamate and formamide.</text>
</comment>
<dbReference type="PANTHER" id="PTHR11358:SF35">
    <property type="entry name" value="FORMIMIDOYLGLUTAMASE"/>
    <property type="match status" value="1"/>
</dbReference>
<keyword evidence="2 5" id="KW-0378">Hydrolase</keyword>
<dbReference type="HAMAP" id="MF_00737">
    <property type="entry name" value="Formimidoylglutam"/>
    <property type="match status" value="1"/>
</dbReference>
<dbReference type="EMBL" id="WOGT01000006">
    <property type="protein sequence ID" value="MUN55495.1"/>
    <property type="molecule type" value="Genomic_DNA"/>
</dbReference>
<dbReference type="UniPathway" id="UPA00379">
    <property type="reaction ID" value="UER00552"/>
</dbReference>
<dbReference type="CDD" id="cd09988">
    <property type="entry name" value="Formimidoylglutamase"/>
    <property type="match status" value="1"/>
</dbReference>